<evidence type="ECO:0000313" key="1">
    <source>
        <dbReference type="Proteomes" id="UP000095283"/>
    </source>
</evidence>
<evidence type="ECO:0000313" key="2">
    <source>
        <dbReference type="WBParaSite" id="Hba_17234"/>
    </source>
</evidence>
<proteinExistence type="predicted"/>
<dbReference type="WBParaSite" id="Hba_17234">
    <property type="protein sequence ID" value="Hba_17234"/>
    <property type="gene ID" value="Hba_17234"/>
</dbReference>
<name>A0A1I7XHL2_HETBA</name>
<reference evidence="2" key="1">
    <citation type="submission" date="2016-11" db="UniProtKB">
        <authorList>
            <consortium name="WormBaseParasite"/>
        </authorList>
    </citation>
    <scope>IDENTIFICATION</scope>
</reference>
<protein>
    <submittedName>
        <fullName evidence="2">HTH_Tnp_4 domain-containing protein</fullName>
    </submittedName>
</protein>
<keyword evidence="1" id="KW-1185">Reference proteome</keyword>
<dbReference type="Proteomes" id="UP000095283">
    <property type="component" value="Unplaced"/>
</dbReference>
<accession>A0A1I7XHL2</accession>
<organism evidence="1 2">
    <name type="scientific">Heterorhabditis bacteriophora</name>
    <name type="common">Entomopathogenic nematode worm</name>
    <dbReference type="NCBI Taxonomy" id="37862"/>
    <lineage>
        <taxon>Eukaryota</taxon>
        <taxon>Metazoa</taxon>
        <taxon>Ecdysozoa</taxon>
        <taxon>Nematoda</taxon>
        <taxon>Chromadorea</taxon>
        <taxon>Rhabditida</taxon>
        <taxon>Rhabditina</taxon>
        <taxon>Rhabditomorpha</taxon>
        <taxon>Strongyloidea</taxon>
        <taxon>Heterorhabditidae</taxon>
        <taxon>Heterorhabditis</taxon>
    </lineage>
</organism>
<sequence length="148" mass="17191">MLLKHANQYALKSVRVLCPTVLADIAFDVLKLVNLMSMTDNALGRHERRRLVLWMHYWEKIRCRHERDSCNSWGVDKATVSRRLHEMEKIWMLGKWVSHELSKHRTAVGLIHASRYLPSNARRTICGKLLLVTKNGLCTTILNTHIHG</sequence>
<dbReference type="AlphaFoldDB" id="A0A1I7XHL2"/>